<proteinExistence type="predicted"/>
<evidence type="ECO:0000256" key="1">
    <source>
        <dbReference type="SAM" id="MobiDB-lite"/>
    </source>
</evidence>
<feature type="region of interest" description="Disordered" evidence="1">
    <location>
        <begin position="457"/>
        <end position="476"/>
    </location>
</feature>
<feature type="domain" description="Helix-turn-helix" evidence="2">
    <location>
        <begin position="195"/>
        <end position="253"/>
    </location>
</feature>
<dbReference type="PANTHER" id="PTHR21301">
    <property type="entry name" value="REVERSE TRANSCRIPTASE"/>
    <property type="match status" value="1"/>
</dbReference>
<accession>A0A085LQ03</accession>
<dbReference type="InterPro" id="IPR058912">
    <property type="entry name" value="HTH_animal"/>
</dbReference>
<sequence>MPTETNRTLLERYLVSCVSLVICPPADPQWGHLRGIVCPKQSEDEEPQVLLDENSAITPELRDALGMDRSTISYRFIPMGKTRESKKWVPERCRTFARSWPVHCVACCATADVWMACFIASRGSSVGGRPRDILDESPFSRLTLEILNCEFPNVITFTIEKEVEGKIPFLDILIIRSQVGIETTVYRKPTHSDKYVEFKSHHRRHVMTGILGGMVDRALAICDQEYLGQELEHLRKTFKKNGYPAYLIDSIIRRKLERNTRLKRPASWLRLILPYYAGLGESIKRLLNRLGFQVWFKGNPNLGSILPNDKGKVPLDQCPGVVYEIKCECSASYIGETGNTLAHRFQEHMKSLTRYRNAVNRLNGDLSNISRGRPPTLDPRDAMEQAIQTSAVAQHATQCTGQLRAKTHSKTGQSRECKANYENTKARYKTSRLLKLSTTMHNGGSTFMILNMTESGASGTQFAPKGPPNERDKELN</sequence>
<dbReference type="PANTHER" id="PTHR21301:SF10">
    <property type="entry name" value="REVERSE TRANSCRIPTASE DOMAIN-CONTAINING PROTEIN"/>
    <property type="match status" value="1"/>
</dbReference>
<dbReference type="EMBL" id="KL363341">
    <property type="protein sequence ID" value="KFD47049.1"/>
    <property type="molecule type" value="Genomic_DNA"/>
</dbReference>
<name>A0A085LQ03_9BILA</name>
<evidence type="ECO:0000313" key="3">
    <source>
        <dbReference type="EMBL" id="KFD47049.1"/>
    </source>
</evidence>
<reference evidence="3 4" key="1">
    <citation type="journal article" date="2014" name="Nat. Genet.">
        <title>Genome and transcriptome of the porcine whipworm Trichuris suis.</title>
        <authorList>
            <person name="Jex A.R."/>
            <person name="Nejsum P."/>
            <person name="Schwarz E.M."/>
            <person name="Hu L."/>
            <person name="Young N.D."/>
            <person name="Hall R.S."/>
            <person name="Korhonen P.K."/>
            <person name="Liao S."/>
            <person name="Thamsborg S."/>
            <person name="Xia J."/>
            <person name="Xu P."/>
            <person name="Wang S."/>
            <person name="Scheerlinck J.P."/>
            <person name="Hofmann A."/>
            <person name="Sternberg P.W."/>
            <person name="Wang J."/>
            <person name="Gasser R.B."/>
        </authorList>
    </citation>
    <scope>NUCLEOTIDE SEQUENCE [LARGE SCALE GENOMIC DNA]</scope>
    <source>
        <strain evidence="3">DCEP-RM93M</strain>
    </source>
</reference>
<dbReference type="AlphaFoldDB" id="A0A085LQ03"/>
<keyword evidence="4" id="KW-1185">Reference proteome</keyword>
<gene>
    <name evidence="3" type="ORF">M513_12037</name>
</gene>
<dbReference type="Proteomes" id="UP000030764">
    <property type="component" value="Unassembled WGS sequence"/>
</dbReference>
<feature type="non-terminal residue" evidence="3">
    <location>
        <position position="476"/>
    </location>
</feature>
<dbReference type="Pfam" id="PF26215">
    <property type="entry name" value="HTH_animal"/>
    <property type="match status" value="1"/>
</dbReference>
<protein>
    <recommendedName>
        <fullName evidence="2">Helix-turn-helix domain-containing protein</fullName>
    </recommendedName>
</protein>
<evidence type="ECO:0000259" key="2">
    <source>
        <dbReference type="Pfam" id="PF26215"/>
    </source>
</evidence>
<evidence type="ECO:0000313" key="4">
    <source>
        <dbReference type="Proteomes" id="UP000030764"/>
    </source>
</evidence>
<organism evidence="3 4">
    <name type="scientific">Trichuris suis</name>
    <name type="common">pig whipworm</name>
    <dbReference type="NCBI Taxonomy" id="68888"/>
    <lineage>
        <taxon>Eukaryota</taxon>
        <taxon>Metazoa</taxon>
        <taxon>Ecdysozoa</taxon>
        <taxon>Nematoda</taxon>
        <taxon>Enoplea</taxon>
        <taxon>Dorylaimia</taxon>
        <taxon>Trichinellida</taxon>
        <taxon>Trichuridae</taxon>
        <taxon>Trichuris</taxon>
    </lineage>
</organism>